<dbReference type="Pfam" id="PF00550">
    <property type="entry name" value="PP-binding"/>
    <property type="match status" value="1"/>
</dbReference>
<dbReference type="InterPro" id="IPR036736">
    <property type="entry name" value="ACP-like_sf"/>
</dbReference>
<evidence type="ECO:0000313" key="3">
    <source>
        <dbReference type="Proteomes" id="UP000195755"/>
    </source>
</evidence>
<evidence type="ECO:0000313" key="2">
    <source>
        <dbReference type="EMBL" id="ARZ68972.1"/>
    </source>
</evidence>
<name>A0A1Z2L3T6_9ACTN</name>
<evidence type="ECO:0000259" key="1">
    <source>
        <dbReference type="PROSITE" id="PS50075"/>
    </source>
</evidence>
<dbReference type="OrthoDB" id="4564178at2"/>
<reference evidence="2 3" key="1">
    <citation type="submission" date="2017-06" db="EMBL/GenBank/DDBJ databases">
        <title>Streptomyces albireticuli Genome sequencing and assembly.</title>
        <authorList>
            <person name="Wang Y."/>
            <person name="Du B."/>
            <person name="Ding Y."/>
            <person name="Liu H."/>
            <person name="Hou Q."/>
            <person name="Liu K."/>
            <person name="Yao L."/>
            <person name="Wang C."/>
        </authorList>
    </citation>
    <scope>NUCLEOTIDE SEQUENCE [LARGE SCALE GENOMIC DNA]</scope>
    <source>
        <strain evidence="2 3">MDJK11</strain>
    </source>
</reference>
<protein>
    <submittedName>
        <fullName evidence="2">Polyketide-8 synthase acyl carrier protein</fullName>
    </submittedName>
</protein>
<dbReference type="RefSeq" id="WP_087927163.1">
    <property type="nucleotide sequence ID" value="NZ_CP021744.1"/>
</dbReference>
<dbReference type="InterPro" id="IPR009081">
    <property type="entry name" value="PP-bd_ACP"/>
</dbReference>
<dbReference type="AlphaFoldDB" id="A0A1Z2L3T6"/>
<dbReference type="KEGG" id="salj:SMD11_3336"/>
<dbReference type="Gene3D" id="1.10.1200.10">
    <property type="entry name" value="ACP-like"/>
    <property type="match status" value="1"/>
</dbReference>
<accession>A0A1Z2L3T6</accession>
<dbReference type="SUPFAM" id="SSF47336">
    <property type="entry name" value="ACP-like"/>
    <property type="match status" value="1"/>
</dbReference>
<organism evidence="2 3">
    <name type="scientific">Streptomyces albireticuli</name>
    <dbReference type="NCBI Taxonomy" id="1940"/>
    <lineage>
        <taxon>Bacteria</taxon>
        <taxon>Bacillati</taxon>
        <taxon>Actinomycetota</taxon>
        <taxon>Actinomycetes</taxon>
        <taxon>Kitasatosporales</taxon>
        <taxon>Streptomycetaceae</taxon>
        <taxon>Streptomyces</taxon>
    </lineage>
</organism>
<proteinExistence type="predicted"/>
<dbReference type="PROSITE" id="PS50075">
    <property type="entry name" value="CARRIER"/>
    <property type="match status" value="1"/>
</dbReference>
<dbReference type="EMBL" id="CP021744">
    <property type="protein sequence ID" value="ARZ68972.1"/>
    <property type="molecule type" value="Genomic_DNA"/>
</dbReference>
<feature type="domain" description="Carrier" evidence="1">
    <location>
        <begin position="8"/>
        <end position="87"/>
    </location>
</feature>
<dbReference type="Proteomes" id="UP000195755">
    <property type="component" value="Chromosome"/>
</dbReference>
<gene>
    <name evidence="2" type="ORF">SMD11_3336</name>
</gene>
<sequence>MSDATISEELRTKVRAIVGDVLEVEDEGALTDESSFADDFDADSLLVIEIFSRFERDLGIKIPQEDLTELDDLPSAYAVVAKHSAGQVAGV</sequence>